<evidence type="ECO:0000256" key="1">
    <source>
        <dbReference type="SAM" id="MobiDB-lite"/>
    </source>
</evidence>
<sequence length="266" mass="28717">MSVEKIAALNQATTDGATMRALNGSGVGHARAPAPFPPLTPPATAEGAPNLFDSLALPFPTSTAADVPSSLIAASYRTEAARGSVEALVEGRLPETLIRREVESLLRRFVETRERDEPEETKPERLPSHNAAHAHFDFRSRLAATDDDGRLKLFDLYLTRIGPRQWEAAIFERDPSRASQTFPRPTPPVDVHRLLFDPTAAAVLACVAQRVPTPFAPAPTRPRVDGRRIAYTLLVVTLSLLVARVASWPTAGFFLAAAGVLLLSGS</sequence>
<organism evidence="3">
    <name type="scientific">freshwater sediment metagenome</name>
    <dbReference type="NCBI Taxonomy" id="556182"/>
    <lineage>
        <taxon>unclassified sequences</taxon>
        <taxon>metagenomes</taxon>
        <taxon>ecological metagenomes</taxon>
    </lineage>
</organism>
<reference evidence="3" key="1">
    <citation type="submission" date="2023-07" db="EMBL/GenBank/DDBJ databases">
        <authorList>
            <person name="Pelsma A.J. K."/>
        </authorList>
    </citation>
    <scope>NUCLEOTIDE SEQUENCE</scope>
</reference>
<dbReference type="EMBL" id="OY288114">
    <property type="protein sequence ID" value="CAJ0893154.1"/>
    <property type="molecule type" value="Genomic_DNA"/>
</dbReference>
<keyword evidence="2" id="KW-0472">Membrane</keyword>
<evidence type="ECO:0000313" key="3">
    <source>
        <dbReference type="EMBL" id="CAJ0893154.1"/>
    </source>
</evidence>
<feature type="transmembrane region" description="Helical" evidence="2">
    <location>
        <begin position="230"/>
        <end position="263"/>
    </location>
</feature>
<keyword evidence="2" id="KW-1133">Transmembrane helix</keyword>
<name>A0AA48RFH1_9ZZZZ</name>
<gene>
    <name evidence="3" type="ORF">AMST5_04281</name>
</gene>
<keyword evidence="2" id="KW-0812">Transmembrane</keyword>
<accession>A0AA48RFH1</accession>
<feature type="region of interest" description="Disordered" evidence="1">
    <location>
        <begin position="20"/>
        <end position="45"/>
    </location>
</feature>
<dbReference type="AlphaFoldDB" id="A0AA48RFH1"/>
<protein>
    <submittedName>
        <fullName evidence="3">Uncharacterized protein</fullName>
    </submittedName>
</protein>
<evidence type="ECO:0000256" key="2">
    <source>
        <dbReference type="SAM" id="Phobius"/>
    </source>
</evidence>
<proteinExistence type="predicted"/>